<evidence type="ECO:0000313" key="2">
    <source>
        <dbReference type="Proteomes" id="UP000308652"/>
    </source>
</evidence>
<sequence length="66" mass="7326">MPSDNPNVASCQQYMPYPAGSPFNPLPFQNAPWFPPCQMVRPPAYDGHTHKLADYDSSIHIVKPGV</sequence>
<reference evidence="1 2" key="1">
    <citation type="journal article" date="2019" name="Nat. Ecol. Evol.">
        <title>Megaphylogeny resolves global patterns of mushroom evolution.</title>
        <authorList>
            <person name="Varga T."/>
            <person name="Krizsan K."/>
            <person name="Foldi C."/>
            <person name="Dima B."/>
            <person name="Sanchez-Garcia M."/>
            <person name="Sanchez-Ramirez S."/>
            <person name="Szollosi G.J."/>
            <person name="Szarkandi J.G."/>
            <person name="Papp V."/>
            <person name="Albert L."/>
            <person name="Andreopoulos W."/>
            <person name="Angelini C."/>
            <person name="Antonin V."/>
            <person name="Barry K.W."/>
            <person name="Bougher N.L."/>
            <person name="Buchanan P."/>
            <person name="Buyck B."/>
            <person name="Bense V."/>
            <person name="Catcheside P."/>
            <person name="Chovatia M."/>
            <person name="Cooper J."/>
            <person name="Damon W."/>
            <person name="Desjardin D."/>
            <person name="Finy P."/>
            <person name="Geml J."/>
            <person name="Haridas S."/>
            <person name="Hughes K."/>
            <person name="Justo A."/>
            <person name="Karasinski D."/>
            <person name="Kautmanova I."/>
            <person name="Kiss B."/>
            <person name="Kocsube S."/>
            <person name="Kotiranta H."/>
            <person name="LaButti K.M."/>
            <person name="Lechner B.E."/>
            <person name="Liimatainen K."/>
            <person name="Lipzen A."/>
            <person name="Lukacs Z."/>
            <person name="Mihaltcheva S."/>
            <person name="Morgado L.N."/>
            <person name="Niskanen T."/>
            <person name="Noordeloos M.E."/>
            <person name="Ohm R.A."/>
            <person name="Ortiz-Santana B."/>
            <person name="Ovrebo C."/>
            <person name="Racz N."/>
            <person name="Riley R."/>
            <person name="Savchenko A."/>
            <person name="Shiryaev A."/>
            <person name="Soop K."/>
            <person name="Spirin V."/>
            <person name="Szebenyi C."/>
            <person name="Tomsovsky M."/>
            <person name="Tulloss R.E."/>
            <person name="Uehling J."/>
            <person name="Grigoriev I.V."/>
            <person name="Vagvolgyi C."/>
            <person name="Papp T."/>
            <person name="Martin F.M."/>
            <person name="Miettinen O."/>
            <person name="Hibbett D.S."/>
            <person name="Nagy L.G."/>
        </authorList>
    </citation>
    <scope>NUCLEOTIDE SEQUENCE [LARGE SCALE GENOMIC DNA]</scope>
    <source>
        <strain evidence="1 2">CBS 166.37</strain>
    </source>
</reference>
<dbReference type="AlphaFoldDB" id="A0A5C3LN35"/>
<gene>
    <name evidence="1" type="ORF">BDQ12DRAFT_365155</name>
</gene>
<evidence type="ECO:0000313" key="1">
    <source>
        <dbReference type="EMBL" id="TFK34589.1"/>
    </source>
</evidence>
<dbReference type="EMBL" id="ML213630">
    <property type="protein sequence ID" value="TFK34589.1"/>
    <property type="molecule type" value="Genomic_DNA"/>
</dbReference>
<name>A0A5C3LN35_9AGAR</name>
<proteinExistence type="predicted"/>
<keyword evidence="2" id="KW-1185">Reference proteome</keyword>
<dbReference type="Proteomes" id="UP000308652">
    <property type="component" value="Unassembled WGS sequence"/>
</dbReference>
<protein>
    <submittedName>
        <fullName evidence="1">Uncharacterized protein</fullName>
    </submittedName>
</protein>
<organism evidence="1 2">
    <name type="scientific">Crucibulum laeve</name>
    <dbReference type="NCBI Taxonomy" id="68775"/>
    <lineage>
        <taxon>Eukaryota</taxon>
        <taxon>Fungi</taxon>
        <taxon>Dikarya</taxon>
        <taxon>Basidiomycota</taxon>
        <taxon>Agaricomycotina</taxon>
        <taxon>Agaricomycetes</taxon>
        <taxon>Agaricomycetidae</taxon>
        <taxon>Agaricales</taxon>
        <taxon>Agaricineae</taxon>
        <taxon>Nidulariaceae</taxon>
        <taxon>Crucibulum</taxon>
    </lineage>
</organism>
<accession>A0A5C3LN35</accession>